<gene>
    <name evidence="1" type="ORF">PCOR1329_LOCUS36269</name>
</gene>
<sequence length="111" mass="12124">ASVLVQLSGVHRLAQKGQPALEAAQEALDVALRAGSAQEVAMSLVAFAEAHVVLGNGKEAEELAKQAVPLFRQLGDEAFLFIFLDVVEQIASSARILQRTGHRLRPRRRWK</sequence>
<dbReference type="InterPro" id="IPR011990">
    <property type="entry name" value="TPR-like_helical_dom_sf"/>
</dbReference>
<dbReference type="EMBL" id="CAUYUJ010014415">
    <property type="protein sequence ID" value="CAK0840945.1"/>
    <property type="molecule type" value="Genomic_DNA"/>
</dbReference>
<dbReference type="Proteomes" id="UP001189429">
    <property type="component" value="Unassembled WGS sequence"/>
</dbReference>
<dbReference type="Gene3D" id="1.25.40.10">
    <property type="entry name" value="Tetratricopeptide repeat domain"/>
    <property type="match status" value="1"/>
</dbReference>
<feature type="non-terminal residue" evidence="1">
    <location>
        <position position="1"/>
    </location>
</feature>
<organism evidence="1 2">
    <name type="scientific">Prorocentrum cordatum</name>
    <dbReference type="NCBI Taxonomy" id="2364126"/>
    <lineage>
        <taxon>Eukaryota</taxon>
        <taxon>Sar</taxon>
        <taxon>Alveolata</taxon>
        <taxon>Dinophyceae</taxon>
        <taxon>Prorocentrales</taxon>
        <taxon>Prorocentraceae</taxon>
        <taxon>Prorocentrum</taxon>
    </lineage>
</organism>
<accession>A0ABN9T7E5</accession>
<keyword evidence="2" id="KW-1185">Reference proteome</keyword>
<reference evidence="1" key="1">
    <citation type="submission" date="2023-10" db="EMBL/GenBank/DDBJ databases">
        <authorList>
            <person name="Chen Y."/>
            <person name="Shah S."/>
            <person name="Dougan E. K."/>
            <person name="Thang M."/>
            <person name="Chan C."/>
        </authorList>
    </citation>
    <scope>NUCLEOTIDE SEQUENCE [LARGE SCALE GENOMIC DNA]</scope>
</reference>
<comment type="caution">
    <text evidence="1">The sequence shown here is derived from an EMBL/GenBank/DDBJ whole genome shotgun (WGS) entry which is preliminary data.</text>
</comment>
<dbReference type="SUPFAM" id="SSF48452">
    <property type="entry name" value="TPR-like"/>
    <property type="match status" value="1"/>
</dbReference>
<proteinExistence type="predicted"/>
<name>A0ABN9T7E5_9DINO</name>
<evidence type="ECO:0000313" key="2">
    <source>
        <dbReference type="Proteomes" id="UP001189429"/>
    </source>
</evidence>
<protein>
    <recommendedName>
        <fullName evidence="3">Anaphase-promoting complex subunit 5</fullName>
    </recommendedName>
</protein>
<evidence type="ECO:0008006" key="3">
    <source>
        <dbReference type="Google" id="ProtNLM"/>
    </source>
</evidence>
<evidence type="ECO:0000313" key="1">
    <source>
        <dbReference type="EMBL" id="CAK0840945.1"/>
    </source>
</evidence>